<evidence type="ECO:0000259" key="1">
    <source>
        <dbReference type="Pfam" id="PF13966"/>
    </source>
</evidence>
<dbReference type="Pfam" id="PF13966">
    <property type="entry name" value="zf-RVT"/>
    <property type="match status" value="1"/>
</dbReference>
<gene>
    <name evidence="2" type="primary">F14C21.48</name>
    <name evidence="3" type="ordered locus">At1g54955</name>
</gene>
<dbReference type="EMBL" id="AC069144">
    <property type="protein sequence ID" value="AAG51106.1"/>
    <property type="molecule type" value="Genomic_DNA"/>
</dbReference>
<evidence type="ECO:0000313" key="2">
    <source>
        <dbReference type="EMBL" id="AAG51106.1"/>
    </source>
</evidence>
<organism evidence="2">
    <name type="scientific">Arabidopsis thaliana</name>
    <name type="common">Mouse-ear cress</name>
    <dbReference type="NCBI Taxonomy" id="3702"/>
    <lineage>
        <taxon>Eukaryota</taxon>
        <taxon>Viridiplantae</taxon>
        <taxon>Streptophyta</taxon>
        <taxon>Embryophyta</taxon>
        <taxon>Tracheophyta</taxon>
        <taxon>Spermatophyta</taxon>
        <taxon>Magnoliopsida</taxon>
        <taxon>eudicotyledons</taxon>
        <taxon>Gunneridae</taxon>
        <taxon>Pentapetalae</taxon>
        <taxon>rosids</taxon>
        <taxon>malvids</taxon>
        <taxon>Brassicales</taxon>
        <taxon>Brassicaceae</taxon>
        <taxon>Camelineae</taxon>
        <taxon>Arabidopsis</taxon>
    </lineage>
</organism>
<dbReference type="EMBL" id="AY924711">
    <property type="protein sequence ID" value="AAX23786.1"/>
    <property type="molecule type" value="Genomic_DNA"/>
</dbReference>
<dbReference type="AlphaFoldDB" id="Q9C7L9"/>
<proteinExistence type="predicted"/>
<reference evidence="2" key="2">
    <citation type="submission" date="2000-05" db="EMBL/GenBank/DDBJ databases">
        <title>Arabidopsis thaliana chromosome 1 BAC F14C21 genomic sequence.</title>
        <authorList>
            <person name="Lin X."/>
            <person name="Kaul S."/>
            <person name="Town C.D."/>
            <person name="Benito M."/>
            <person name="Creasy T.H."/>
            <person name="Haas B.J."/>
            <person name="Wu D."/>
            <person name="Maiti R."/>
            <person name="Ronning C.M."/>
            <person name="Koo H."/>
            <person name="Fujii C.Y."/>
            <person name="Utterback T.R."/>
            <person name="Barnstead M.E."/>
            <person name="Bowman C.L."/>
            <person name="White O."/>
            <person name="Nierman W.C."/>
            <person name="Fraser C.M."/>
        </authorList>
    </citation>
    <scope>NUCLEOTIDE SEQUENCE</scope>
</reference>
<sequence>MMKWIGGATGTCVLCDNNIETRDHLFFSCPFVSEIWAVIAKGIFKDKYSTDWSQLLDHVSNANQTQLESFLSRSAFQATVYTIWGERNGRRHGEEPHSTTLLTTWIDKHIRNKISTIRRMGDRRYDEAYQAWLISRT</sequence>
<name>Q9C7L9_ARATH</name>
<reference evidence="3" key="4">
    <citation type="submission" date="2005-02" db="EMBL/GenBank/DDBJ databases">
        <authorList>
            <person name="Underwood B.A."/>
            <person name="Xiao Y."/>
            <person name="Moskal W."/>
            <person name="Monaghan E."/>
            <person name="Wang W."/>
            <person name="Redman J."/>
            <person name="Wu H.C."/>
            <person name="Utterback T."/>
            <person name="Town C.D."/>
        </authorList>
    </citation>
    <scope>NUCLEOTIDE SEQUENCE</scope>
</reference>
<dbReference type="InterPro" id="IPR026960">
    <property type="entry name" value="RVT-Znf"/>
</dbReference>
<reference key="1">
    <citation type="journal article" date="2000" name="Nature">
        <title>Sequence and analysis of chromosome 1 of the plant Arabidopsis thaliana.</title>
        <authorList>
            <person name="Theologis A."/>
            <person name="Ecker J.R."/>
            <person name="Palm C.J."/>
            <person name="Federspiel N.A."/>
            <person name="Kaul S."/>
            <person name="White O."/>
            <person name="Alonso J."/>
            <person name="Altafi H."/>
            <person name="Araujo R."/>
            <person name="Bowman C.L."/>
            <person name="Brooks S.Y."/>
            <person name="Buehler E."/>
            <person name="Chan A."/>
            <person name="Chao Q."/>
            <person name="Chen H."/>
            <person name="Cheuk R.F."/>
            <person name="Chin C.W."/>
            <person name="Chung M.K."/>
            <person name="Conn L."/>
            <person name="Conway A.B."/>
            <person name="Conway A.R."/>
            <person name="Creasy T.H."/>
            <person name="Dewar K."/>
            <person name="Dunn P."/>
            <person name="Etgu P."/>
            <person name="Feldblyum T.V."/>
            <person name="Feng J."/>
            <person name="Fong B."/>
            <person name="Fujii C.Y."/>
            <person name="Gill J.E."/>
            <person name="Goldsmith A.D."/>
            <person name="Haas B."/>
            <person name="Hansen N.F."/>
            <person name="Hughes B."/>
            <person name="Huizar L."/>
            <person name="Hunter J.L."/>
            <person name="Jenkins J."/>
            <person name="Johnson-Hopson C."/>
            <person name="Khan S."/>
            <person name="Khaykin E."/>
            <person name="Kim C.J."/>
            <person name="Koo H.L."/>
            <person name="Kremenetskaia I."/>
            <person name="Kurtz D.B."/>
            <person name="Kwan A."/>
            <person name="Lam B."/>
            <person name="Langin-Hooper S."/>
            <person name="Lee A."/>
            <person name="Lee J.M."/>
            <person name="Lenz C.A."/>
            <person name="Li J.H."/>
            <person name="Li Y."/>
            <person name="Lin X."/>
            <person name="Liu S.X."/>
            <person name="Liu Z.A."/>
            <person name="Luros J.S."/>
            <person name="Maiti R."/>
            <person name="Marziali A."/>
            <person name="Militscher J."/>
            <person name="Miranda M."/>
            <person name="Nguyen M."/>
            <person name="Nierman W.C."/>
            <person name="Osborne B.I."/>
            <person name="Pai G."/>
            <person name="Peterson J."/>
            <person name="Pham P.K."/>
            <person name="Rizzo M."/>
            <person name="Rooney T."/>
            <person name="Rowley D."/>
            <person name="Sakano H."/>
            <person name="Salzberg S.L."/>
            <person name="Schwartz J.R."/>
            <person name="Shinn P."/>
            <person name="Southwick A.M."/>
            <person name="Sun H."/>
            <person name="Tallon L.J."/>
            <person name="Tambunga G."/>
            <person name="Toriumi M.J."/>
            <person name="Town C.D."/>
            <person name="Utterback T."/>
            <person name="Van Aken S."/>
            <person name="Vaysberg M."/>
            <person name="Vysotskaia V.S."/>
            <person name="Walker M."/>
            <person name="Wu D."/>
            <person name="Yu G."/>
            <person name="Fraser C.M."/>
            <person name="Venter J.C."/>
            <person name="Davis R.W."/>
        </authorList>
    </citation>
    <scope>NUCLEOTIDE SEQUENCE [LARGE SCALE GENOMIC DNA]</scope>
    <source>
        <strain>cv. Columbia</strain>
    </source>
</reference>
<protein>
    <submittedName>
        <fullName evidence="2">Uncharacterized protein F14C21.48</fullName>
    </submittedName>
</protein>
<reference evidence="2" key="3">
    <citation type="submission" date="2001-01" db="EMBL/GenBank/DDBJ databases">
        <authorList>
            <person name="Town C.D."/>
            <person name="Kaul S."/>
        </authorList>
    </citation>
    <scope>NUCLEOTIDE SEQUENCE</scope>
</reference>
<accession>Q9C7L9</accession>
<evidence type="ECO:0000313" key="3">
    <source>
        <dbReference type="EMBL" id="AAX23786.1"/>
    </source>
</evidence>
<feature type="domain" description="Reverse transcriptase zinc-binding" evidence="1">
    <location>
        <begin position="4"/>
        <end position="36"/>
    </location>
</feature>